<evidence type="ECO:0000256" key="16">
    <source>
        <dbReference type="PIRSR" id="PIRSR000130-3"/>
    </source>
</evidence>
<dbReference type="EC" id="1.1.1.205" evidence="13 20"/>
<dbReference type="InterPro" id="IPR005990">
    <property type="entry name" value="IMP_DH"/>
</dbReference>
<sequence length="498" mass="53776">MFSDKINNAKKAYTFDDVLLIPNKSYVEPKSTSLSTNLSGVNLNVPVISAAMDTVSEKEMAIALARRGGMAVIHRNMTIEEQVKQVSAVKRAENLVVREVVTVSPELTVSDAEMIMYENEISGLPVVDNNKTLLGIITTRDLKFIPDMNLKVKDVMTKDVLHAHEDTPYEEILNRLYENKIERMPILEKETNILIGMVTLRDILKRRKYPEAVRDKEGNLLVAAACGPNDFGRAKALIEAKVDVIAIDCAHAHNMAVVENVKKFKELLNGTKVKLFVGNIATKEAAEDLIKAGADAIKVGIGPGSICTTRVVAGVGVPQLTAIAEIADVAKKYGVPVIADGGIKYSGDVAKAIAAGASAVMLGSLLAGTEEAPGQLITINGRKYKQYRGMGSLGAMCGSSGNVADRYFQKSDGAHMKHTKLVPEGIEGAVPYKGSVSDILFQIAGGLRSSMGYCGSENIEEMHEKARFVIITQSGQKESHPHDVLITNEAPNYPLNSK</sequence>
<evidence type="ECO:0000256" key="4">
    <source>
        <dbReference type="ARBA" id="ARBA00022723"/>
    </source>
</evidence>
<dbReference type="Proteomes" id="UP000740329">
    <property type="component" value="Unassembled WGS sequence"/>
</dbReference>
<feature type="binding site" evidence="13 15">
    <location>
        <begin position="340"/>
        <end position="342"/>
    </location>
    <ligand>
        <name>IMP</name>
        <dbReference type="ChEBI" id="CHEBI:58053"/>
    </ligand>
</feature>
<comment type="cofactor">
    <cofactor evidence="1 13">
        <name>K(+)</name>
        <dbReference type="ChEBI" id="CHEBI:29103"/>
    </cofactor>
</comment>
<feature type="binding site" evidence="13 15">
    <location>
        <begin position="363"/>
        <end position="364"/>
    </location>
    <ligand>
        <name>IMP</name>
        <dbReference type="ChEBI" id="CHEBI:58053"/>
    </ligand>
</feature>
<evidence type="ECO:0000256" key="8">
    <source>
        <dbReference type="ARBA" id="ARBA00022958"/>
    </source>
</evidence>
<dbReference type="Gene3D" id="3.20.20.70">
    <property type="entry name" value="Aldolase class I"/>
    <property type="match status" value="1"/>
</dbReference>
<evidence type="ECO:0000256" key="17">
    <source>
        <dbReference type="PIRSR" id="PIRSR000130-4"/>
    </source>
</evidence>
<dbReference type="PROSITE" id="PS00487">
    <property type="entry name" value="IMP_DH_GMP_RED"/>
    <property type="match status" value="1"/>
</dbReference>
<feature type="domain" description="CBS" evidence="21">
    <location>
        <begin position="156"/>
        <end position="213"/>
    </location>
</feature>
<proteinExistence type="inferred from homology"/>
<dbReference type="FunFam" id="3.20.20.70:FF:000003">
    <property type="entry name" value="GMP reductase"/>
    <property type="match status" value="1"/>
</dbReference>
<evidence type="ECO:0000256" key="12">
    <source>
        <dbReference type="ARBA" id="ARBA00048028"/>
    </source>
</evidence>
<dbReference type="SMART" id="SM00116">
    <property type="entry name" value="CBS"/>
    <property type="match status" value="2"/>
</dbReference>
<feature type="binding site" evidence="13">
    <location>
        <position position="478"/>
    </location>
    <ligand>
        <name>K(+)</name>
        <dbReference type="ChEBI" id="CHEBI:29103"/>
        <note>ligand shared between two tetrameric partners</note>
    </ligand>
</feature>
<feature type="binding site" evidence="16">
    <location>
        <begin position="248"/>
        <end position="250"/>
    </location>
    <ligand>
        <name>NAD(+)</name>
        <dbReference type="ChEBI" id="CHEBI:57540"/>
    </ligand>
</feature>
<keyword evidence="9 13" id="KW-0560">Oxidoreductase</keyword>
<feature type="domain" description="CBS" evidence="21">
    <location>
        <begin position="96"/>
        <end position="152"/>
    </location>
</feature>
<evidence type="ECO:0000256" key="14">
    <source>
        <dbReference type="PIRSR" id="PIRSR000130-1"/>
    </source>
</evidence>
<dbReference type="AlphaFoldDB" id="A0A8J7URH3"/>
<feature type="active site" description="Proton acceptor" evidence="13 14">
    <location>
        <position position="406"/>
    </location>
</feature>
<comment type="caution">
    <text evidence="13">Lacks conserved residue(s) required for the propagation of feature annotation.</text>
</comment>
<evidence type="ECO:0000256" key="3">
    <source>
        <dbReference type="ARBA" id="ARBA00011881"/>
    </source>
</evidence>
<dbReference type="NCBIfam" id="TIGR01302">
    <property type="entry name" value="IMP_dehydrog"/>
    <property type="match status" value="1"/>
</dbReference>
<dbReference type="InterPro" id="IPR000644">
    <property type="entry name" value="CBS_dom"/>
</dbReference>
<keyword evidence="11 18" id="KW-0129">CBS domain</keyword>
<evidence type="ECO:0000256" key="20">
    <source>
        <dbReference type="RuleBase" id="RU003928"/>
    </source>
</evidence>
<evidence type="ECO:0000256" key="18">
    <source>
        <dbReference type="PROSITE-ProRule" id="PRU00703"/>
    </source>
</evidence>
<evidence type="ECO:0000256" key="6">
    <source>
        <dbReference type="ARBA" id="ARBA00022749"/>
    </source>
</evidence>
<feature type="binding site" description="in other chain" evidence="13 17">
    <location>
        <position position="302"/>
    </location>
    <ligand>
        <name>K(+)</name>
        <dbReference type="ChEBI" id="CHEBI:29103"/>
        <note>ligand shared between two tetrameric partners</note>
    </ligand>
</feature>
<dbReference type="InterPro" id="IPR001093">
    <property type="entry name" value="IMP_DH_GMPRt"/>
</dbReference>
<keyword evidence="10 13" id="KW-0520">NAD</keyword>
<dbReference type="SMART" id="SM01240">
    <property type="entry name" value="IMPDH"/>
    <property type="match status" value="1"/>
</dbReference>
<comment type="pathway">
    <text evidence="13 20">Purine metabolism; XMP biosynthesis via de novo pathway; XMP from IMP: step 1/1.</text>
</comment>
<evidence type="ECO:0000256" key="1">
    <source>
        <dbReference type="ARBA" id="ARBA00001958"/>
    </source>
</evidence>
<feature type="binding site" description="in other chain" evidence="13 17">
    <location>
        <position position="304"/>
    </location>
    <ligand>
        <name>K(+)</name>
        <dbReference type="ChEBI" id="CHEBI:29103"/>
        <note>ligand shared between two tetrameric partners</note>
    </ligand>
</feature>
<evidence type="ECO:0000313" key="23">
    <source>
        <dbReference type="Proteomes" id="UP000740329"/>
    </source>
</evidence>
<dbReference type="InterPro" id="IPR015875">
    <property type="entry name" value="IMP_DH/GMP_Rdtase_CS"/>
</dbReference>
<comment type="function">
    <text evidence="13">Catalyzes the conversion of inosine 5'-phosphate (IMP) to xanthosine 5'-phosphate (XMP), the first committed and rate-limiting step in the de novo synthesis of guanine nucleotides, and therefore plays an important role in the regulation of cell growth.</text>
</comment>
<feature type="binding site" evidence="13 15">
    <location>
        <position position="305"/>
    </location>
    <ligand>
        <name>IMP</name>
        <dbReference type="ChEBI" id="CHEBI:58053"/>
    </ligand>
</feature>
<keyword evidence="5" id="KW-0677">Repeat</keyword>
<dbReference type="PANTHER" id="PTHR11911">
    <property type="entry name" value="INOSINE-5-MONOPHOSPHATE DEHYDROGENASE RELATED"/>
    <property type="match status" value="1"/>
</dbReference>
<dbReference type="CDD" id="cd04601">
    <property type="entry name" value="CBS_pair_IMPDH"/>
    <property type="match status" value="1"/>
</dbReference>
<evidence type="ECO:0000256" key="2">
    <source>
        <dbReference type="ARBA" id="ARBA00005502"/>
    </source>
</evidence>
<dbReference type="GO" id="GO:0003938">
    <property type="term" value="F:IMP dehydrogenase activity"/>
    <property type="evidence" value="ECO:0007669"/>
    <property type="project" value="UniProtKB-UniRule"/>
</dbReference>
<feature type="binding site" description="in other chain" evidence="13 17">
    <location>
        <position position="307"/>
    </location>
    <ligand>
        <name>K(+)</name>
        <dbReference type="ChEBI" id="CHEBI:29103"/>
        <note>ligand shared between two tetrameric partners</note>
    </ligand>
</feature>
<dbReference type="RefSeq" id="WP_209590028.1">
    <property type="nucleotide sequence ID" value="NZ_JAGGMU010000001.1"/>
</dbReference>
<protein>
    <recommendedName>
        <fullName evidence="13 20">Inosine-5'-monophosphate dehydrogenase</fullName>
        <shortName evidence="13">IMP dehydrogenase</shortName>
        <shortName evidence="13">IMPD</shortName>
        <shortName evidence="13">IMPDH</shortName>
        <ecNumber evidence="13 20">1.1.1.205</ecNumber>
    </recommendedName>
</protein>
<dbReference type="GO" id="GO:0006177">
    <property type="term" value="P:GMP biosynthetic process"/>
    <property type="evidence" value="ECO:0007669"/>
    <property type="project" value="UniProtKB-UniRule"/>
</dbReference>
<keyword evidence="7 13" id="KW-0658">Purine biosynthesis</keyword>
<organism evidence="22 23">
    <name type="scientific">Methanococcus voltae</name>
    <dbReference type="NCBI Taxonomy" id="2188"/>
    <lineage>
        <taxon>Archaea</taxon>
        <taxon>Methanobacteriati</taxon>
        <taxon>Methanobacteriota</taxon>
        <taxon>Methanomada group</taxon>
        <taxon>Methanococci</taxon>
        <taxon>Methanococcales</taxon>
        <taxon>Methanococcaceae</taxon>
        <taxon>Methanococcus</taxon>
    </lineage>
</organism>
<comment type="caution">
    <text evidence="22">The sequence shown here is derived from an EMBL/GenBank/DDBJ whole genome shotgun (WGS) entry which is preliminary data.</text>
</comment>
<dbReference type="GO" id="GO:0006183">
    <property type="term" value="P:GTP biosynthetic process"/>
    <property type="evidence" value="ECO:0007669"/>
    <property type="project" value="TreeGrafter"/>
</dbReference>
<keyword evidence="4 13" id="KW-0479">Metal-binding</keyword>
<evidence type="ECO:0000256" key="19">
    <source>
        <dbReference type="RuleBase" id="RU003927"/>
    </source>
</evidence>
<dbReference type="SUPFAM" id="SSF54631">
    <property type="entry name" value="CBS-domain pair"/>
    <property type="match status" value="1"/>
</dbReference>
<dbReference type="GO" id="GO:0000166">
    <property type="term" value="F:nucleotide binding"/>
    <property type="evidence" value="ECO:0007669"/>
    <property type="project" value="UniProtKB-UniRule"/>
</dbReference>
<dbReference type="Pfam" id="PF00571">
    <property type="entry name" value="CBS"/>
    <property type="match status" value="2"/>
</dbReference>
<feature type="binding site" evidence="13 15">
    <location>
        <position position="424"/>
    </location>
    <ligand>
        <name>IMP</name>
        <dbReference type="ChEBI" id="CHEBI:58053"/>
    </ligand>
</feature>
<feature type="active site" description="Thioimidate intermediate" evidence="13 14">
    <location>
        <position position="307"/>
    </location>
</feature>
<reference evidence="22" key="1">
    <citation type="submission" date="2021-03" db="EMBL/GenBank/DDBJ databases">
        <title>Genomic Encyclopedia of Type Strains, Phase IV (KMG-V): Genome sequencing to study the core and pangenomes of soil and plant-associated prokaryotes.</title>
        <authorList>
            <person name="Whitman W."/>
        </authorList>
    </citation>
    <scope>NUCLEOTIDE SEQUENCE</scope>
    <source>
        <strain evidence="22">C4</strain>
    </source>
</reference>
<comment type="activity regulation">
    <text evidence="13">Mycophenolic acid (MPA) is a non-competitive inhibitor that prevents formation of the closed enzyme conformation by binding to the same site as the amobile flap. In contrast, mizoribine monophosphate (MZP) is a competitive inhibitor that induces the closed conformation. MPA is a potent inhibitor of mammalian IMPDHs but a poor inhibitor of the bacterial enzymes. MZP is a more potent inhibitor of bacterial IMPDH.</text>
</comment>
<dbReference type="OrthoDB" id="21361at2157"/>
<comment type="subunit">
    <text evidence="3 13">Homotetramer.</text>
</comment>
<feature type="binding site" evidence="13">
    <location>
        <position position="248"/>
    </location>
    <ligand>
        <name>NAD(+)</name>
        <dbReference type="ChEBI" id="CHEBI:57540"/>
    </ligand>
</feature>
<dbReference type="InterPro" id="IPR013785">
    <property type="entry name" value="Aldolase_TIM"/>
</dbReference>
<dbReference type="InterPro" id="IPR046342">
    <property type="entry name" value="CBS_dom_sf"/>
</dbReference>
<dbReference type="GO" id="GO:0046872">
    <property type="term" value="F:metal ion binding"/>
    <property type="evidence" value="ECO:0007669"/>
    <property type="project" value="UniProtKB-UniRule"/>
</dbReference>
<comment type="catalytic activity">
    <reaction evidence="12 13 20">
        <text>IMP + NAD(+) + H2O = XMP + NADH + H(+)</text>
        <dbReference type="Rhea" id="RHEA:11708"/>
        <dbReference type="ChEBI" id="CHEBI:15377"/>
        <dbReference type="ChEBI" id="CHEBI:15378"/>
        <dbReference type="ChEBI" id="CHEBI:57464"/>
        <dbReference type="ChEBI" id="CHEBI:57540"/>
        <dbReference type="ChEBI" id="CHEBI:57945"/>
        <dbReference type="ChEBI" id="CHEBI:58053"/>
        <dbReference type="EC" id="1.1.1.205"/>
    </reaction>
</comment>
<dbReference type="SUPFAM" id="SSF51412">
    <property type="entry name" value="Inosine monophosphate dehydrogenase (IMPDH)"/>
    <property type="match status" value="1"/>
</dbReference>
<feature type="binding site" evidence="13">
    <location>
        <position position="479"/>
    </location>
    <ligand>
        <name>K(+)</name>
        <dbReference type="ChEBI" id="CHEBI:29103"/>
        <note>ligand shared between two tetrameric partners</note>
    </ligand>
</feature>
<evidence type="ECO:0000259" key="21">
    <source>
        <dbReference type="PROSITE" id="PS51371"/>
    </source>
</evidence>
<comment type="similarity">
    <text evidence="2 13 19">Belongs to the IMPDH/GMPR family.</text>
</comment>
<dbReference type="PROSITE" id="PS51371">
    <property type="entry name" value="CBS"/>
    <property type="match status" value="2"/>
</dbReference>
<evidence type="ECO:0000256" key="13">
    <source>
        <dbReference type="HAMAP-Rule" id="MF_01964"/>
    </source>
</evidence>
<keyword evidence="6 13" id="KW-0332">GMP biosynthesis</keyword>
<dbReference type="Pfam" id="PF00478">
    <property type="entry name" value="IMPDH"/>
    <property type="match status" value="1"/>
</dbReference>
<evidence type="ECO:0000313" key="22">
    <source>
        <dbReference type="EMBL" id="MBP2200637.1"/>
    </source>
</evidence>
<evidence type="ECO:0000256" key="10">
    <source>
        <dbReference type="ARBA" id="ARBA00023027"/>
    </source>
</evidence>
<feature type="binding site" evidence="13 16">
    <location>
        <begin position="300"/>
        <end position="302"/>
    </location>
    <ligand>
        <name>NAD(+)</name>
        <dbReference type="ChEBI" id="CHEBI:57540"/>
    </ligand>
</feature>
<evidence type="ECO:0000256" key="5">
    <source>
        <dbReference type="ARBA" id="ARBA00022737"/>
    </source>
</evidence>
<dbReference type="UniPathway" id="UPA00601">
    <property type="reaction ID" value="UER00295"/>
</dbReference>
<feature type="binding site" evidence="13 15">
    <location>
        <begin position="387"/>
        <end position="391"/>
    </location>
    <ligand>
        <name>IMP</name>
        <dbReference type="ChEBI" id="CHEBI:58053"/>
    </ligand>
</feature>
<accession>A0A8J7URH3</accession>
<evidence type="ECO:0000256" key="9">
    <source>
        <dbReference type="ARBA" id="ARBA00023002"/>
    </source>
</evidence>
<evidence type="ECO:0000256" key="11">
    <source>
        <dbReference type="ARBA" id="ARBA00023122"/>
    </source>
</evidence>
<name>A0A8J7URH3_METVO</name>
<dbReference type="CDD" id="cd00381">
    <property type="entry name" value="IMPDH"/>
    <property type="match status" value="1"/>
</dbReference>
<evidence type="ECO:0000256" key="15">
    <source>
        <dbReference type="PIRSR" id="PIRSR000130-2"/>
    </source>
</evidence>
<dbReference type="PIRSF" id="PIRSF000130">
    <property type="entry name" value="IMPDH"/>
    <property type="match status" value="1"/>
</dbReference>
<keyword evidence="8 13" id="KW-0630">Potassium</keyword>
<dbReference type="PANTHER" id="PTHR11911:SF111">
    <property type="entry name" value="INOSINE-5'-MONOPHOSPHATE DEHYDROGENASE"/>
    <property type="match status" value="1"/>
</dbReference>
<dbReference type="EMBL" id="JAGGMV010000001">
    <property type="protein sequence ID" value="MBP2200637.1"/>
    <property type="molecule type" value="Genomic_DNA"/>
</dbReference>
<evidence type="ECO:0000256" key="7">
    <source>
        <dbReference type="ARBA" id="ARBA00022755"/>
    </source>
</evidence>
<dbReference type="HAMAP" id="MF_01964">
    <property type="entry name" value="IMPDH"/>
    <property type="match status" value="1"/>
</dbReference>
<gene>
    <name evidence="13" type="primary">guaB</name>
    <name evidence="22" type="ORF">J3E07_000035</name>
</gene>
<feature type="binding site" evidence="13">
    <location>
        <position position="480"/>
    </location>
    <ligand>
        <name>K(+)</name>
        <dbReference type="ChEBI" id="CHEBI:29103"/>
        <note>ligand shared between two tetrameric partners</note>
    </ligand>
</feature>